<organism evidence="1 2">
    <name type="scientific">Paenirhodobacter populi</name>
    <dbReference type="NCBI Taxonomy" id="2306993"/>
    <lineage>
        <taxon>Bacteria</taxon>
        <taxon>Pseudomonadati</taxon>
        <taxon>Pseudomonadota</taxon>
        <taxon>Alphaproteobacteria</taxon>
        <taxon>Rhodobacterales</taxon>
        <taxon>Rhodobacter group</taxon>
        <taxon>Paenirhodobacter</taxon>
    </lineage>
</organism>
<name>A0A443KEX6_9RHOB</name>
<reference evidence="1 2" key="2">
    <citation type="submission" date="2019-01" db="EMBL/GenBank/DDBJ databases">
        <authorList>
            <person name="Li Y."/>
        </authorList>
    </citation>
    <scope>NUCLEOTIDE SEQUENCE [LARGE SCALE GENOMIC DNA]</scope>
    <source>
        <strain evidence="1 2">D19-10-3-21</strain>
    </source>
</reference>
<sequence>MAFTQADADRVRAAIAKGVSSVELNGEKVTFRSLQEMKETLRMIEDELAGASAGRFGVGYTRTTRGL</sequence>
<reference evidence="1 2" key="1">
    <citation type="submission" date="2019-01" db="EMBL/GenBank/DDBJ databases">
        <title>Sinorhodobacter populi sp. nov. isolated from the symptomatic bark tissue of Populus euramericana canker.</title>
        <authorList>
            <person name="Xu G."/>
        </authorList>
    </citation>
    <scope>NUCLEOTIDE SEQUENCE [LARGE SCALE GENOMIC DNA]</scope>
    <source>
        <strain evidence="1 2">D19-10-3-21</strain>
    </source>
</reference>
<gene>
    <name evidence="1" type="ORF">D2T31_04945</name>
</gene>
<dbReference type="Proteomes" id="UP000285295">
    <property type="component" value="Unassembled WGS sequence"/>
</dbReference>
<dbReference type="EMBL" id="SAUX01000004">
    <property type="protein sequence ID" value="RWR31348.1"/>
    <property type="molecule type" value="Genomic_DNA"/>
</dbReference>
<dbReference type="RefSeq" id="WP_128236510.1">
    <property type="nucleotide sequence ID" value="NZ_SAUX01000004.1"/>
</dbReference>
<dbReference type="NCBIfam" id="NF047331">
    <property type="entry name" value="phage_HTJ"/>
    <property type="match status" value="1"/>
</dbReference>
<evidence type="ECO:0000313" key="2">
    <source>
        <dbReference type="Proteomes" id="UP000285295"/>
    </source>
</evidence>
<proteinExistence type="predicted"/>
<protein>
    <submittedName>
        <fullName evidence="1">Uncharacterized protein</fullName>
    </submittedName>
</protein>
<comment type="caution">
    <text evidence="1">The sequence shown here is derived from an EMBL/GenBank/DDBJ whole genome shotgun (WGS) entry which is preliminary data.</text>
</comment>
<accession>A0A443KEX6</accession>
<evidence type="ECO:0000313" key="1">
    <source>
        <dbReference type="EMBL" id="RWR31348.1"/>
    </source>
</evidence>
<dbReference type="AlphaFoldDB" id="A0A443KEX6"/>
<dbReference type="OrthoDB" id="7581025at2"/>